<evidence type="ECO:0000256" key="1">
    <source>
        <dbReference type="ARBA" id="ARBA00007806"/>
    </source>
</evidence>
<dbReference type="EMBL" id="JSYN01000001">
    <property type="protein sequence ID" value="KIA96920.1"/>
    <property type="molecule type" value="Genomic_DNA"/>
</dbReference>
<evidence type="ECO:0000313" key="5">
    <source>
        <dbReference type="Proteomes" id="UP000031246"/>
    </source>
</evidence>
<dbReference type="SUPFAM" id="SSF51445">
    <property type="entry name" value="(Trans)glycosidases"/>
    <property type="match status" value="1"/>
</dbReference>
<comment type="caution">
    <text evidence="4">The sequence shown here is derived from an EMBL/GenBank/DDBJ whole genome shotgun (WGS) entry which is preliminary data.</text>
</comment>
<dbReference type="Gene3D" id="2.60.120.260">
    <property type="entry name" value="Galactose-binding domain-like"/>
    <property type="match status" value="1"/>
</dbReference>
<dbReference type="CDD" id="cd00063">
    <property type="entry name" value="FN3"/>
    <property type="match status" value="1"/>
</dbReference>
<dbReference type="InterPro" id="IPR000421">
    <property type="entry name" value="FA58C"/>
</dbReference>
<dbReference type="InterPro" id="IPR018247">
    <property type="entry name" value="EF_Hand_1_Ca_BS"/>
</dbReference>
<sequence length="1301" mass="144436">MIPNSFYKKNKKNITRNRHKSAVLASAVLLAVAPIFAPPALAIGIKTTGISKQFKTDAIKVIAAKKINPTTIELSLSDGQTLTFDFYGENIFRLFKDHNGGFIRDPQAKPEAKILVENPRRPVSKLNVTDENNQINITTDKISVQVDKNTSLIKIINLATKAVVMEETAPVQFEKGKVTLTLKENTAEYFYGGGVQNGRFSHKGKSIAIENQNSWTDGGVASPTPYYWSTNGYAVLWHTFAKGRYDFGAKAKGTVKLAHETDYLDAFFMVGDGAVPLLNDFYQLTGNPVLLPKFGFYQGHLNAYNRDFWKEDEKGTLFEDGKRYKESQKNDGGIKESLNGEKNNYQFSARAVIDRYKKNDMPLGWVLPNDGYGAGYGQTETLDGNIQNLKSFGDYARKNGVEIGLWTQSDLHPKPEISALLQRDIIKEARDAGVRVLKTDVAWVGAGYSFGLNGVADVAQIMPYYGNNSRPFIISLDGWAGTQRYAGIWSGDQTGGVWEYIRFHIPTYIGSGLSGQPNISSDMDGIFGGKNPTINTRDFQWKTFTPMQLNMDGWGANEKYPHALGEPVTSINRNYLKLKSQLIPYTYSVAKEALTGLPIIRAMFLNSPNTYTLGSATQYQFLYGPSFLVAPIYQETKADEKGNDIRNGIYLPEGTWYDYFTGDKYTGNSIVNSFDAPIWKLPVFVKAGAIIPMANANNNVSEINKARRMYELYPAGKNTFTEYDDDGATEAYKLGKGVSNVIESEVDQKNNATISIQPAKGEFEGFVKEKSTELVINVTEKPKRLTAKIGNSKTKLAEVSSMDEFLKQENVYFYNASPNLNQFATKGSEFEKVAMIKNPQLLVKLASTDITVNPVTVTVEGFKFEPADKQRISTGKLSAPLNARITDKNTEAYTLKPSWGKVDHADYYEIDFNGMHYTTIKDTTLLFDGLLAETAYAFKLRAVNKDGVSDWTDIKATTKSNPLEFAIQGITAETTAENQGGSGIADLFDFDEGNMWHTKWGAKAVPFDMIIDLKTINQLGKFHYLPRNGRGNGNLLKGTIFYSNNKESWTTAGTFDWANNGDVKIFNFNGHPSARYIKISVADGVGGFGSGRELYVFKVPGTESYLPGDINNDRLIDKNDLTSYINYTGLKKGDADFEGYISNGDINKNNLIDAYDISVVATQLEGGVNNAKIEKLTGKLQISTAKQAYNKGDIVEIKVKGVDLKSVNALSFALPYLAQDYDFVGVEGLNVKQMDNLTYDRLHTNGDKVLYPTFVNLGNKEALNGTSDLFTLKLRAKRKVQFNLKLTEGLLVDKQLNSIKF</sequence>
<dbReference type="Pfam" id="PF17137">
    <property type="entry name" value="DUF5110"/>
    <property type="match status" value="1"/>
</dbReference>
<dbReference type="Gene3D" id="1.10.1330.10">
    <property type="entry name" value="Dockerin domain"/>
    <property type="match status" value="1"/>
</dbReference>
<dbReference type="CDD" id="cd14752">
    <property type="entry name" value="GH31_N"/>
    <property type="match status" value="1"/>
</dbReference>
<dbReference type="GO" id="GO:0030246">
    <property type="term" value="F:carbohydrate binding"/>
    <property type="evidence" value="ECO:0007669"/>
    <property type="project" value="InterPro"/>
</dbReference>
<dbReference type="SUPFAM" id="SSF63446">
    <property type="entry name" value="Type I dockerin domain"/>
    <property type="match status" value="1"/>
</dbReference>
<dbReference type="SUPFAM" id="SSF49785">
    <property type="entry name" value="Galactose-binding domain-like"/>
    <property type="match status" value="1"/>
</dbReference>
<organism evidence="4 5">
    <name type="scientific">Pedobacter kyungheensis</name>
    <dbReference type="NCBI Taxonomy" id="1069985"/>
    <lineage>
        <taxon>Bacteria</taxon>
        <taxon>Pseudomonadati</taxon>
        <taxon>Bacteroidota</taxon>
        <taxon>Sphingobacteriia</taxon>
        <taxon>Sphingobacteriales</taxon>
        <taxon>Sphingobacteriaceae</taxon>
        <taxon>Pedobacter</taxon>
    </lineage>
</organism>
<dbReference type="InterPro" id="IPR011013">
    <property type="entry name" value="Gal_mutarotase_sf_dom"/>
</dbReference>
<dbReference type="CDD" id="cd06596">
    <property type="entry name" value="GH31_CPE1046"/>
    <property type="match status" value="1"/>
</dbReference>
<dbReference type="InterPro" id="IPR000322">
    <property type="entry name" value="Glyco_hydro_31_TIM"/>
</dbReference>
<dbReference type="GO" id="GO:0004553">
    <property type="term" value="F:hydrolase activity, hydrolyzing O-glycosyl compounds"/>
    <property type="evidence" value="ECO:0007669"/>
    <property type="project" value="InterPro"/>
</dbReference>
<dbReference type="Pfam" id="PF00754">
    <property type="entry name" value="F5_F8_type_C"/>
    <property type="match status" value="1"/>
</dbReference>
<protein>
    <submittedName>
        <fullName evidence="4">Alpha-xylosidase</fullName>
    </submittedName>
</protein>
<dbReference type="SUPFAM" id="SSF49265">
    <property type="entry name" value="Fibronectin type III"/>
    <property type="match status" value="1"/>
</dbReference>
<dbReference type="InterPro" id="IPR036116">
    <property type="entry name" value="FN3_sf"/>
</dbReference>
<feature type="domain" description="F5/8 type C" evidence="2">
    <location>
        <begin position="951"/>
        <end position="1102"/>
    </location>
</feature>
<dbReference type="Pfam" id="PF01055">
    <property type="entry name" value="Glyco_hydro_31_2nd"/>
    <property type="match status" value="1"/>
</dbReference>
<dbReference type="Gene3D" id="2.60.40.10">
    <property type="entry name" value="Immunoglobulins"/>
    <property type="match status" value="1"/>
</dbReference>
<dbReference type="PROSITE" id="PS50022">
    <property type="entry name" value="FA58C_3"/>
    <property type="match status" value="1"/>
</dbReference>
<dbReference type="InterPro" id="IPR008979">
    <property type="entry name" value="Galactose-bd-like_sf"/>
</dbReference>
<comment type="similarity">
    <text evidence="1">Belongs to the glycosyl hydrolase 31 family.</text>
</comment>
<dbReference type="RefSeq" id="WP_039470595.1">
    <property type="nucleotide sequence ID" value="NZ_JSYN01000001.1"/>
</dbReference>
<dbReference type="PROSITE" id="PS00018">
    <property type="entry name" value="EF_HAND_1"/>
    <property type="match status" value="2"/>
</dbReference>
<dbReference type="InterPro" id="IPR013780">
    <property type="entry name" value="Glyco_hydro_b"/>
</dbReference>
<dbReference type="InterPro" id="IPR013783">
    <property type="entry name" value="Ig-like_fold"/>
</dbReference>
<dbReference type="Proteomes" id="UP000031246">
    <property type="component" value="Unassembled WGS sequence"/>
</dbReference>
<feature type="domain" description="Fibronectin type-III" evidence="3">
    <location>
        <begin position="879"/>
        <end position="963"/>
    </location>
</feature>
<proteinExistence type="inferred from homology"/>
<dbReference type="PANTHER" id="PTHR43863">
    <property type="entry name" value="HYDROLASE, PUTATIVE (AFU_ORTHOLOGUE AFUA_1G03140)-RELATED"/>
    <property type="match status" value="1"/>
</dbReference>
<dbReference type="PANTHER" id="PTHR43863:SF2">
    <property type="entry name" value="MALTASE-GLUCOAMYLASE"/>
    <property type="match status" value="1"/>
</dbReference>
<dbReference type="PROSITE" id="PS50853">
    <property type="entry name" value="FN3"/>
    <property type="match status" value="1"/>
</dbReference>
<dbReference type="SUPFAM" id="SSF51011">
    <property type="entry name" value="Glycosyl hydrolase domain"/>
    <property type="match status" value="1"/>
</dbReference>
<dbReference type="SUPFAM" id="SSF74650">
    <property type="entry name" value="Galactose mutarotase-like"/>
    <property type="match status" value="1"/>
</dbReference>
<dbReference type="InterPro" id="IPR008965">
    <property type="entry name" value="CBM2/CBM3_carb-bd_dom_sf"/>
</dbReference>
<dbReference type="InterPro" id="IPR017853">
    <property type="entry name" value="GH"/>
</dbReference>
<evidence type="ECO:0000313" key="4">
    <source>
        <dbReference type="EMBL" id="KIA96920.1"/>
    </source>
</evidence>
<gene>
    <name evidence="4" type="ORF">OC25_00470</name>
</gene>
<dbReference type="OrthoDB" id="176168at2"/>
<dbReference type="InterPro" id="IPR025887">
    <property type="entry name" value="Glyco_hydro_31_N_dom"/>
</dbReference>
<dbReference type="SUPFAM" id="SSF49384">
    <property type="entry name" value="Carbohydrate-binding domain"/>
    <property type="match status" value="1"/>
</dbReference>
<dbReference type="Pfam" id="PF21365">
    <property type="entry name" value="Glyco_hydro_31_3rd"/>
    <property type="match status" value="1"/>
</dbReference>
<dbReference type="Gene3D" id="2.60.40.1180">
    <property type="entry name" value="Golgi alpha-mannosidase II"/>
    <property type="match status" value="2"/>
</dbReference>
<dbReference type="InterPro" id="IPR033403">
    <property type="entry name" value="DUF5110"/>
</dbReference>
<dbReference type="CDD" id="cd14254">
    <property type="entry name" value="Dockerin_II"/>
    <property type="match status" value="1"/>
</dbReference>
<reference evidence="4 5" key="1">
    <citation type="submission" date="2014-10" db="EMBL/GenBank/DDBJ databases">
        <title>Pedobacter Kyungheensis.</title>
        <authorList>
            <person name="Anderson B.M."/>
            <person name="Newman J.D."/>
        </authorList>
    </citation>
    <scope>NUCLEOTIDE SEQUENCE [LARGE SCALE GENOMIC DNA]</scope>
    <source>
        <strain evidence="4 5">KACC 16221</strain>
    </source>
</reference>
<dbReference type="GO" id="GO:0000272">
    <property type="term" value="P:polysaccharide catabolic process"/>
    <property type="evidence" value="ECO:0007669"/>
    <property type="project" value="InterPro"/>
</dbReference>
<dbReference type="InterPro" id="IPR036439">
    <property type="entry name" value="Dockerin_dom_sf"/>
</dbReference>
<evidence type="ECO:0000259" key="2">
    <source>
        <dbReference type="PROSITE" id="PS50022"/>
    </source>
</evidence>
<dbReference type="Gene3D" id="2.60.40.1760">
    <property type="entry name" value="glycosyl hydrolase (family 31)"/>
    <property type="match status" value="1"/>
</dbReference>
<dbReference type="InterPro" id="IPR051816">
    <property type="entry name" value="Glycosyl_Hydrolase_31"/>
</dbReference>
<name>A0A0C1DS47_9SPHI</name>
<dbReference type="InterPro" id="IPR048395">
    <property type="entry name" value="Glyco_hydro_31_C"/>
</dbReference>
<dbReference type="Pfam" id="PF13802">
    <property type="entry name" value="Gal_mutarotas_2"/>
    <property type="match status" value="1"/>
</dbReference>
<dbReference type="Gene3D" id="3.20.20.80">
    <property type="entry name" value="Glycosidases"/>
    <property type="match status" value="1"/>
</dbReference>
<accession>A0A0C1DS47</accession>
<keyword evidence="5" id="KW-1185">Reference proteome</keyword>
<evidence type="ECO:0000259" key="3">
    <source>
        <dbReference type="PROSITE" id="PS50853"/>
    </source>
</evidence>
<dbReference type="InterPro" id="IPR003961">
    <property type="entry name" value="FN3_dom"/>
</dbReference>